<dbReference type="AlphaFoldDB" id="A0AA88AH18"/>
<name>A0AA88AH18_FICCA</name>
<gene>
    <name evidence="5" type="ORF">TIFTF001_015009</name>
</gene>
<sequence>MKNQKEQGHVVVLTYPAQGHINPLLQFAKRLASKGLTTTLATTHYTLSSITTTPTISVQIQPISDGYDETGFSQSPSLEAYLETFRAVGSRTLAELIVRSNDTARPVNCVVYDSLLPWALDVARENGVCGAAFMTNSASCCSSYWRLDRGGGRVSGSGGQSQSQSPYLALIMEQIKRLEENDWVFCNTFDELESELVKAMQGLWPFQMVGPMVPSAYLDQQIEGDTSYGASLWNPTNDKYMAWLNTKGPNSVIYVSFGSMADLSHKQVEEIAWGLKATEKHFLWVIKEPENRLPFGFLNSLGGAGMVVTWCDQLEVLSHRAVGCFVTHCGWNSTLEGLSLGIPMVAVPQWSDQPMNAKFVEEVWGVGVRAQRNEEGIVGREEVVTRVREVMEGDRSGEIGRNALKWREAAKKAVSIGGSSDRNVDSFVEFLKGKKNEVERAEDC</sequence>
<reference evidence="5" key="1">
    <citation type="submission" date="2023-07" db="EMBL/GenBank/DDBJ databases">
        <title>draft genome sequence of fig (Ficus carica).</title>
        <authorList>
            <person name="Takahashi T."/>
            <person name="Nishimura K."/>
        </authorList>
    </citation>
    <scope>NUCLEOTIDE SEQUENCE</scope>
</reference>
<dbReference type="InterPro" id="IPR002213">
    <property type="entry name" value="UDP_glucos_trans"/>
</dbReference>
<evidence type="ECO:0000313" key="6">
    <source>
        <dbReference type="Proteomes" id="UP001187192"/>
    </source>
</evidence>
<keyword evidence="6" id="KW-1185">Reference proteome</keyword>
<dbReference type="Gene3D" id="3.40.50.2000">
    <property type="entry name" value="Glycogen Phosphorylase B"/>
    <property type="match status" value="3"/>
</dbReference>
<evidence type="ECO:0000256" key="2">
    <source>
        <dbReference type="ARBA" id="ARBA00022679"/>
    </source>
</evidence>
<accession>A0AA88AH18</accession>
<organism evidence="5 6">
    <name type="scientific">Ficus carica</name>
    <name type="common">Common fig</name>
    <dbReference type="NCBI Taxonomy" id="3494"/>
    <lineage>
        <taxon>Eukaryota</taxon>
        <taxon>Viridiplantae</taxon>
        <taxon>Streptophyta</taxon>
        <taxon>Embryophyta</taxon>
        <taxon>Tracheophyta</taxon>
        <taxon>Spermatophyta</taxon>
        <taxon>Magnoliopsida</taxon>
        <taxon>eudicotyledons</taxon>
        <taxon>Gunneridae</taxon>
        <taxon>Pentapetalae</taxon>
        <taxon>rosids</taxon>
        <taxon>fabids</taxon>
        <taxon>Rosales</taxon>
        <taxon>Moraceae</taxon>
        <taxon>Ficeae</taxon>
        <taxon>Ficus</taxon>
    </lineage>
</organism>
<dbReference type="InterPro" id="IPR035595">
    <property type="entry name" value="UDP_glycos_trans_CS"/>
</dbReference>
<comment type="similarity">
    <text evidence="1 3">Belongs to the UDP-glycosyltransferase family.</text>
</comment>
<dbReference type="SUPFAM" id="SSF53756">
    <property type="entry name" value="UDP-Glycosyltransferase/glycogen phosphorylase"/>
    <property type="match status" value="1"/>
</dbReference>
<protein>
    <recommendedName>
        <fullName evidence="4">Glycosyltransferase</fullName>
        <ecNumber evidence="4">2.4.1.-</ecNumber>
    </recommendedName>
</protein>
<dbReference type="EC" id="2.4.1.-" evidence="4"/>
<dbReference type="PROSITE" id="PS00375">
    <property type="entry name" value="UDPGT"/>
    <property type="match status" value="1"/>
</dbReference>
<dbReference type="PANTHER" id="PTHR11926">
    <property type="entry name" value="GLUCOSYL/GLUCURONOSYL TRANSFERASES"/>
    <property type="match status" value="1"/>
</dbReference>
<evidence type="ECO:0000256" key="4">
    <source>
        <dbReference type="RuleBase" id="RU362057"/>
    </source>
</evidence>
<keyword evidence="3" id="KW-0328">Glycosyltransferase</keyword>
<evidence type="ECO:0000313" key="5">
    <source>
        <dbReference type="EMBL" id="GMN45823.1"/>
    </source>
</evidence>
<dbReference type="EMBL" id="BTGU01000021">
    <property type="protein sequence ID" value="GMN45823.1"/>
    <property type="molecule type" value="Genomic_DNA"/>
</dbReference>
<dbReference type="GO" id="GO:0080043">
    <property type="term" value="F:quercetin 3-O-glucosyltransferase activity"/>
    <property type="evidence" value="ECO:0007669"/>
    <property type="project" value="TreeGrafter"/>
</dbReference>
<dbReference type="Gramene" id="FCD_00010810-RA">
    <property type="protein sequence ID" value="FCD_00010810-RA:cds"/>
    <property type="gene ID" value="FCD_00010810"/>
</dbReference>
<evidence type="ECO:0000256" key="3">
    <source>
        <dbReference type="RuleBase" id="RU003718"/>
    </source>
</evidence>
<dbReference type="CDD" id="cd03784">
    <property type="entry name" value="GT1_Gtf-like"/>
    <property type="match status" value="1"/>
</dbReference>
<proteinExistence type="inferred from homology"/>
<dbReference type="Pfam" id="PF00201">
    <property type="entry name" value="UDPGT"/>
    <property type="match status" value="1"/>
</dbReference>
<dbReference type="FunFam" id="3.40.50.2000:FF:000019">
    <property type="entry name" value="Glycosyltransferase"/>
    <property type="match status" value="1"/>
</dbReference>
<dbReference type="Proteomes" id="UP001187192">
    <property type="component" value="Unassembled WGS sequence"/>
</dbReference>
<comment type="caution">
    <text evidence="5">The sequence shown here is derived from an EMBL/GenBank/DDBJ whole genome shotgun (WGS) entry which is preliminary data.</text>
</comment>
<dbReference type="GO" id="GO:0080044">
    <property type="term" value="F:quercetin 7-O-glucosyltransferase activity"/>
    <property type="evidence" value="ECO:0007669"/>
    <property type="project" value="TreeGrafter"/>
</dbReference>
<evidence type="ECO:0000256" key="1">
    <source>
        <dbReference type="ARBA" id="ARBA00009995"/>
    </source>
</evidence>
<dbReference type="PANTHER" id="PTHR11926:SF1526">
    <property type="entry name" value="GLYCOSYLTRANSFERASE"/>
    <property type="match status" value="1"/>
</dbReference>
<keyword evidence="2 3" id="KW-0808">Transferase</keyword>